<evidence type="ECO:0000256" key="1">
    <source>
        <dbReference type="SAM" id="SignalP"/>
    </source>
</evidence>
<feature type="signal peptide" evidence="1">
    <location>
        <begin position="1"/>
        <end position="19"/>
    </location>
</feature>
<reference evidence="2 3" key="1">
    <citation type="submission" date="2020-04" db="EMBL/GenBank/DDBJ databases">
        <title>Flammeovirgaceae bacterium KN852 isolated from deep sea.</title>
        <authorList>
            <person name="Zhang D.-C."/>
        </authorList>
    </citation>
    <scope>NUCLEOTIDE SEQUENCE [LARGE SCALE GENOMIC DNA]</scope>
    <source>
        <strain evidence="2 3">KN852</strain>
    </source>
</reference>
<dbReference type="Pfam" id="PF20050">
    <property type="entry name" value="DUF6452"/>
    <property type="match status" value="1"/>
</dbReference>
<feature type="chain" id="PRO_5032345867" evidence="1">
    <location>
        <begin position="20"/>
        <end position="159"/>
    </location>
</feature>
<organism evidence="2 3">
    <name type="scientific">Marinigracilibium pacificum</name>
    <dbReference type="NCBI Taxonomy" id="2729599"/>
    <lineage>
        <taxon>Bacteria</taxon>
        <taxon>Pseudomonadati</taxon>
        <taxon>Bacteroidota</taxon>
        <taxon>Cytophagia</taxon>
        <taxon>Cytophagales</taxon>
        <taxon>Flammeovirgaceae</taxon>
        <taxon>Marinigracilibium</taxon>
    </lineage>
</organism>
<keyword evidence="3" id="KW-1185">Reference proteome</keyword>
<dbReference type="EMBL" id="JABBNU010000001">
    <property type="protein sequence ID" value="NMM46906.1"/>
    <property type="molecule type" value="Genomic_DNA"/>
</dbReference>
<proteinExistence type="predicted"/>
<gene>
    <name evidence="2" type="ORF">HH304_00740</name>
</gene>
<dbReference type="PROSITE" id="PS51257">
    <property type="entry name" value="PROKAR_LIPOPROTEIN"/>
    <property type="match status" value="1"/>
</dbReference>
<accession>A0A848IT00</accession>
<protein>
    <submittedName>
        <fullName evidence="2">Uncharacterized protein</fullName>
    </submittedName>
</protein>
<comment type="caution">
    <text evidence="2">The sequence shown here is derived from an EMBL/GenBank/DDBJ whole genome shotgun (WGS) entry which is preliminary data.</text>
</comment>
<dbReference type="InterPro" id="IPR045607">
    <property type="entry name" value="DUF6452"/>
</dbReference>
<evidence type="ECO:0000313" key="2">
    <source>
        <dbReference type="EMBL" id="NMM46906.1"/>
    </source>
</evidence>
<dbReference type="Proteomes" id="UP000559010">
    <property type="component" value="Unassembled WGS sequence"/>
</dbReference>
<dbReference type="AlphaFoldDB" id="A0A848IT00"/>
<evidence type="ECO:0000313" key="3">
    <source>
        <dbReference type="Proteomes" id="UP000559010"/>
    </source>
</evidence>
<sequence>MKKRYFIVLITLLILSASCDPEVNCYSEYRDFAVASFRINLSDSSNLGVRRLYVEGFQDSILVADDTVTKVLLPLNPFADSGRYIFETTDNNTYSITLEYDRISRFISPDCGPEVVFRNLRTTVYSFDAVEVFNKTSLRRTTNDLSTAPADIRLFVNNN</sequence>
<name>A0A848IT00_9BACT</name>
<keyword evidence="1" id="KW-0732">Signal</keyword>
<dbReference type="RefSeq" id="WP_169677530.1">
    <property type="nucleotide sequence ID" value="NZ_JABBNU010000001.1"/>
</dbReference>